<proteinExistence type="inferred from homology"/>
<sequence>MSFGRPPGIEAFSGEPPALGSFPLDHAGECKAFMLEYLKCLRDNKGNNGLCRHHSKAYLQCRMDKGLMTPDDMRNLGFEPDPSDKT</sequence>
<dbReference type="InterPro" id="IPR051383">
    <property type="entry name" value="COX19"/>
</dbReference>
<dbReference type="PANTHER" id="PTHR21107">
    <property type="entry name" value="CYTOCHROME C OXIDASE ASSEMBLY PROTEIN COX19"/>
    <property type="match status" value="1"/>
</dbReference>
<dbReference type="Proteomes" id="UP000242875">
    <property type="component" value="Unassembled WGS sequence"/>
</dbReference>
<dbReference type="OrthoDB" id="268594at2759"/>
<comment type="caution">
    <text evidence="8">The sequence shown here is derived from an EMBL/GenBank/DDBJ whole genome shotgun (WGS) entry which is preliminary data.</text>
</comment>
<dbReference type="GO" id="GO:0005829">
    <property type="term" value="C:cytosol"/>
    <property type="evidence" value="ECO:0007669"/>
    <property type="project" value="EnsemblFungi"/>
</dbReference>
<evidence type="ECO:0000256" key="5">
    <source>
        <dbReference type="ARBA" id="ARBA00038223"/>
    </source>
</evidence>
<dbReference type="GO" id="GO:0005758">
    <property type="term" value="C:mitochondrial intermembrane space"/>
    <property type="evidence" value="ECO:0007669"/>
    <property type="project" value="EnsemblFungi"/>
</dbReference>
<keyword evidence="9" id="KW-1185">Reference proteome</keyword>
<accession>A0A261Y3Q0</accession>
<comment type="similarity">
    <text evidence="5">Belongs to the COX19 family.</text>
</comment>
<evidence type="ECO:0000256" key="6">
    <source>
        <dbReference type="ARBA" id="ARBA00039385"/>
    </source>
</evidence>
<evidence type="ECO:0000256" key="1">
    <source>
        <dbReference type="ARBA" id="ARBA00004496"/>
    </source>
</evidence>
<organism evidence="8 9">
    <name type="scientific">Bifiguratus adelaidae</name>
    <dbReference type="NCBI Taxonomy" id="1938954"/>
    <lineage>
        <taxon>Eukaryota</taxon>
        <taxon>Fungi</taxon>
        <taxon>Fungi incertae sedis</taxon>
        <taxon>Mucoromycota</taxon>
        <taxon>Mucoromycotina</taxon>
        <taxon>Endogonomycetes</taxon>
        <taxon>Endogonales</taxon>
        <taxon>Endogonales incertae sedis</taxon>
        <taxon>Bifiguratus</taxon>
    </lineage>
</organism>
<dbReference type="GO" id="GO:0030001">
    <property type="term" value="P:metal ion transport"/>
    <property type="evidence" value="ECO:0007669"/>
    <property type="project" value="EnsemblFungi"/>
</dbReference>
<comment type="subcellular location">
    <subcellularLocation>
        <location evidence="1">Cytoplasm</location>
    </subcellularLocation>
</comment>
<evidence type="ECO:0000256" key="2">
    <source>
        <dbReference type="ARBA" id="ARBA00022490"/>
    </source>
</evidence>
<dbReference type="GO" id="GO:0005507">
    <property type="term" value="F:copper ion binding"/>
    <property type="evidence" value="ECO:0007669"/>
    <property type="project" value="EnsemblFungi"/>
</dbReference>
<protein>
    <recommendedName>
        <fullName evidence="6">Cytochrome c oxidase assembly protein COX19</fullName>
    </recommendedName>
</protein>
<evidence type="ECO:0000256" key="4">
    <source>
        <dbReference type="ARBA" id="ARBA00037279"/>
    </source>
</evidence>
<dbReference type="InterPro" id="IPR009069">
    <property type="entry name" value="Cys_alpha_HP_mot_SF"/>
</dbReference>
<evidence type="ECO:0000313" key="9">
    <source>
        <dbReference type="Proteomes" id="UP000242875"/>
    </source>
</evidence>
<evidence type="ECO:0000313" key="8">
    <source>
        <dbReference type="EMBL" id="OZJ05104.1"/>
    </source>
</evidence>
<dbReference type="SUPFAM" id="SSF47072">
    <property type="entry name" value="Cysteine alpha-hairpin motif"/>
    <property type="match status" value="1"/>
</dbReference>
<keyword evidence="3" id="KW-1015">Disulfide bond</keyword>
<evidence type="ECO:0000256" key="3">
    <source>
        <dbReference type="ARBA" id="ARBA00023157"/>
    </source>
</evidence>
<dbReference type="PROSITE" id="PS51808">
    <property type="entry name" value="CHCH"/>
    <property type="match status" value="1"/>
</dbReference>
<dbReference type="EMBL" id="MVBO01000022">
    <property type="protein sequence ID" value="OZJ05104.1"/>
    <property type="molecule type" value="Genomic_DNA"/>
</dbReference>
<comment type="function">
    <text evidence="4">Required for the assembly of mitochondrial cytochrome c oxidase.</text>
</comment>
<dbReference type="Pfam" id="PF06747">
    <property type="entry name" value="CHCH"/>
    <property type="match status" value="1"/>
</dbReference>
<reference evidence="8 9" key="1">
    <citation type="journal article" date="2017" name="Mycologia">
        <title>Bifiguratus adelaidae, gen. et sp. nov., a new member of Mucoromycotina in endophytic and soil-dwelling habitats.</title>
        <authorList>
            <person name="Torres-Cruz T.J."/>
            <person name="Billingsley Tobias T.L."/>
            <person name="Almatruk M."/>
            <person name="Hesse C."/>
            <person name="Kuske C.R."/>
            <person name="Desiro A."/>
            <person name="Benucci G.M."/>
            <person name="Bonito G."/>
            <person name="Stajich J.E."/>
            <person name="Dunlap C."/>
            <person name="Arnold A.E."/>
            <person name="Porras-Alfaro A."/>
        </authorList>
    </citation>
    <scope>NUCLEOTIDE SEQUENCE [LARGE SCALE GENOMIC DNA]</scope>
    <source>
        <strain evidence="8 9">AZ0501</strain>
    </source>
</reference>
<dbReference type="GO" id="GO:0033617">
    <property type="term" value="P:mitochondrial respiratory chain complex IV assembly"/>
    <property type="evidence" value="ECO:0007669"/>
    <property type="project" value="EnsemblFungi"/>
</dbReference>
<dbReference type="PANTHER" id="PTHR21107:SF2">
    <property type="entry name" value="CYTOCHROME C OXIDASE ASSEMBLY PROTEIN COX19"/>
    <property type="match status" value="1"/>
</dbReference>
<name>A0A261Y3Q0_9FUNG</name>
<dbReference type="InterPro" id="IPR010625">
    <property type="entry name" value="CHCH"/>
</dbReference>
<evidence type="ECO:0000259" key="7">
    <source>
        <dbReference type="Pfam" id="PF06747"/>
    </source>
</evidence>
<feature type="domain" description="CHCH" evidence="7">
    <location>
        <begin position="30"/>
        <end position="63"/>
    </location>
</feature>
<gene>
    <name evidence="8" type="ORF">BZG36_01404</name>
</gene>
<dbReference type="AlphaFoldDB" id="A0A261Y3Q0"/>
<keyword evidence="2" id="KW-0963">Cytoplasm</keyword>